<feature type="chain" id="PRO_5044822063" evidence="1">
    <location>
        <begin position="29"/>
        <end position="147"/>
    </location>
</feature>
<sequence length="147" mass="15814">MDGGSGSLKITKLLLSLVLASVIHTTTAATPVPSLSSNSISTRDASTYANYVQATPAQLGKYDIVWVDLNSQKAKGKCYPTGYYDNTFLTTPTSVQLCLSNLRSTIVNDYALGGFYFTDTFYYLDGDQSCVGSCLEQALTLPSLLSH</sequence>
<reference evidence="2 3" key="1">
    <citation type="submission" date="2024-09" db="EMBL/GenBank/DDBJ databases">
        <title>Chromosome-scale assembly of Riccia fluitans.</title>
        <authorList>
            <person name="Paukszto L."/>
            <person name="Sawicki J."/>
            <person name="Karawczyk K."/>
            <person name="Piernik-Szablinska J."/>
            <person name="Szczecinska M."/>
            <person name="Mazdziarz M."/>
        </authorList>
    </citation>
    <scope>NUCLEOTIDE SEQUENCE [LARGE SCALE GENOMIC DNA]</scope>
    <source>
        <strain evidence="2">Rf_01</strain>
        <tissue evidence="2">Aerial parts of the thallus</tissue>
    </source>
</reference>
<feature type="signal peptide" evidence="1">
    <location>
        <begin position="1"/>
        <end position="28"/>
    </location>
</feature>
<organism evidence="2 3">
    <name type="scientific">Riccia fluitans</name>
    <dbReference type="NCBI Taxonomy" id="41844"/>
    <lineage>
        <taxon>Eukaryota</taxon>
        <taxon>Viridiplantae</taxon>
        <taxon>Streptophyta</taxon>
        <taxon>Embryophyta</taxon>
        <taxon>Marchantiophyta</taxon>
        <taxon>Marchantiopsida</taxon>
        <taxon>Marchantiidae</taxon>
        <taxon>Marchantiales</taxon>
        <taxon>Ricciaceae</taxon>
        <taxon>Riccia</taxon>
    </lineage>
</organism>
<dbReference type="EMBL" id="JBHFFA010000007">
    <property type="protein sequence ID" value="KAL2612865.1"/>
    <property type="molecule type" value="Genomic_DNA"/>
</dbReference>
<gene>
    <name evidence="2" type="ORF">R1flu_024557</name>
</gene>
<keyword evidence="1" id="KW-0732">Signal</keyword>
<dbReference type="Proteomes" id="UP001605036">
    <property type="component" value="Unassembled WGS sequence"/>
</dbReference>
<evidence type="ECO:0000313" key="3">
    <source>
        <dbReference type="Proteomes" id="UP001605036"/>
    </source>
</evidence>
<evidence type="ECO:0000313" key="2">
    <source>
        <dbReference type="EMBL" id="KAL2612865.1"/>
    </source>
</evidence>
<dbReference type="AlphaFoldDB" id="A0ABD1XVN8"/>
<accession>A0ABD1XVN8</accession>
<keyword evidence="3" id="KW-1185">Reference proteome</keyword>
<evidence type="ECO:0000256" key="1">
    <source>
        <dbReference type="SAM" id="SignalP"/>
    </source>
</evidence>
<name>A0ABD1XVN8_9MARC</name>
<protein>
    <submittedName>
        <fullName evidence="2">Uncharacterized protein</fullName>
    </submittedName>
</protein>
<proteinExistence type="predicted"/>
<comment type="caution">
    <text evidence="2">The sequence shown here is derived from an EMBL/GenBank/DDBJ whole genome shotgun (WGS) entry which is preliminary data.</text>
</comment>